<feature type="chain" id="PRO_5008581306" evidence="2">
    <location>
        <begin position="19"/>
        <end position="404"/>
    </location>
</feature>
<name>A0A1B6DJF7_9HEMI</name>
<feature type="coiled-coil region" evidence="1">
    <location>
        <begin position="337"/>
        <end position="364"/>
    </location>
</feature>
<accession>A0A1B6DJF7</accession>
<organism evidence="3">
    <name type="scientific">Clastoptera arizonana</name>
    <name type="common">Arizona spittle bug</name>
    <dbReference type="NCBI Taxonomy" id="38151"/>
    <lineage>
        <taxon>Eukaryota</taxon>
        <taxon>Metazoa</taxon>
        <taxon>Ecdysozoa</taxon>
        <taxon>Arthropoda</taxon>
        <taxon>Hexapoda</taxon>
        <taxon>Insecta</taxon>
        <taxon>Pterygota</taxon>
        <taxon>Neoptera</taxon>
        <taxon>Paraneoptera</taxon>
        <taxon>Hemiptera</taxon>
        <taxon>Auchenorrhyncha</taxon>
        <taxon>Cercopoidea</taxon>
        <taxon>Clastopteridae</taxon>
        <taxon>Clastoptera</taxon>
    </lineage>
</organism>
<evidence type="ECO:0000256" key="1">
    <source>
        <dbReference type="SAM" id="Coils"/>
    </source>
</evidence>
<keyword evidence="1" id="KW-0175">Coiled coil</keyword>
<gene>
    <name evidence="3" type="ORF">g.15754</name>
</gene>
<reference evidence="3" key="1">
    <citation type="submission" date="2015-12" db="EMBL/GenBank/DDBJ databases">
        <title>De novo transcriptome assembly of four potential Pierce s Disease insect vectors from Arizona vineyards.</title>
        <authorList>
            <person name="Tassone E.E."/>
        </authorList>
    </citation>
    <scope>NUCLEOTIDE SEQUENCE</scope>
</reference>
<evidence type="ECO:0000313" key="3">
    <source>
        <dbReference type="EMBL" id="JAS25833.1"/>
    </source>
</evidence>
<protein>
    <submittedName>
        <fullName evidence="3">Uncharacterized protein</fullName>
    </submittedName>
</protein>
<keyword evidence="2" id="KW-0732">Signal</keyword>
<evidence type="ECO:0000256" key="2">
    <source>
        <dbReference type="SAM" id="SignalP"/>
    </source>
</evidence>
<dbReference type="EMBL" id="GEDC01011465">
    <property type="protein sequence ID" value="JAS25833.1"/>
    <property type="molecule type" value="Transcribed_RNA"/>
</dbReference>
<proteinExistence type="predicted"/>
<feature type="signal peptide" evidence="2">
    <location>
        <begin position="1"/>
        <end position="18"/>
    </location>
</feature>
<sequence length="404" mass="46958">MDLKLLIFASILILQINADFKKYISITNCQENHCISKSINDTTFDPDQILNTDSFLQTFYKLDKRNSMPIKMKSRRRKAKSNRKSLRDKYEIEIHQIAYKNIQKGNKIEKESTENYERLKKKNLYKLNRLGKMSDEEFNTEIALLLKLRNTTIETFKAYILTLNTTATQTKKLISESIQDIKGMSDVFIARIDTYSKSAETSITKVCTTGSGTALKKSEELGKELTRLMYCTIDRIWDVFTKRLVNAEKIRNDGVYLITEYALRINQDFKMVQTTNELTNNYIEYVLKNVNELRVLIEKKFQSLVRNCFEHIKLIINHNDNVKKQLMTAYKELFQAIAQCNGNVQDIKNNIKNIQSQLLKSNAQKYKEAMQITLSETEILVHKVSETITKIKECNPNNVVGTDC</sequence>
<dbReference type="AlphaFoldDB" id="A0A1B6DJF7"/>